<keyword evidence="2" id="KW-0964">Secreted</keyword>
<dbReference type="InterPro" id="IPR050149">
    <property type="entry name" value="Collagen_superfamily"/>
</dbReference>
<accession>A0A4U5UJ23</accession>
<dbReference type="PROSITE" id="PS51461">
    <property type="entry name" value="NC1_FIB"/>
    <property type="match status" value="1"/>
</dbReference>
<evidence type="ECO:0000256" key="4">
    <source>
        <dbReference type="ARBA" id="ARBA00022729"/>
    </source>
</evidence>
<feature type="domain" description="Fibrillar collagen NC1" evidence="9">
    <location>
        <begin position="1412"/>
        <end position="1618"/>
    </location>
</feature>
<dbReference type="InterPro" id="IPR000885">
    <property type="entry name" value="Fib_collagen_C"/>
</dbReference>
<dbReference type="InterPro" id="IPR013320">
    <property type="entry name" value="ConA-like_dom_sf"/>
</dbReference>
<feature type="region of interest" description="Disordered" evidence="8">
    <location>
        <begin position="741"/>
        <end position="831"/>
    </location>
</feature>
<dbReference type="SMART" id="SM00210">
    <property type="entry name" value="TSPN"/>
    <property type="match status" value="1"/>
</dbReference>
<reference evidence="10 11" key="1">
    <citation type="submission" date="2019-01" db="EMBL/GenBank/DDBJ databases">
        <title>Genome Assembly of Collichthys lucidus.</title>
        <authorList>
            <person name="Cai M."/>
            <person name="Xiao S."/>
        </authorList>
    </citation>
    <scope>NUCLEOTIDE SEQUENCE [LARGE SCALE GENOMIC DNA]</scope>
    <source>
        <strain evidence="10">JT15FE1705JMU</strain>
        <tissue evidence="10">Muscle</tissue>
    </source>
</reference>
<dbReference type="Gene3D" id="1.20.5.320">
    <property type="entry name" value="6-Phosphogluconate Dehydrogenase, domain 3"/>
    <property type="match status" value="1"/>
</dbReference>
<feature type="region of interest" description="Disordered" evidence="8">
    <location>
        <begin position="1681"/>
        <end position="1702"/>
    </location>
</feature>
<evidence type="ECO:0000259" key="9">
    <source>
        <dbReference type="PROSITE" id="PS51461"/>
    </source>
</evidence>
<feature type="compositionally biased region" description="Basic and acidic residues" evidence="8">
    <location>
        <begin position="1054"/>
        <end position="1066"/>
    </location>
</feature>
<keyword evidence="3" id="KW-0272">Extracellular matrix</keyword>
<dbReference type="GO" id="GO:0005581">
    <property type="term" value="C:collagen trimer"/>
    <property type="evidence" value="ECO:0007669"/>
    <property type="project" value="UniProtKB-KW"/>
</dbReference>
<protein>
    <submittedName>
        <fullName evidence="10">Collagen alpha-1(XXIV) chain</fullName>
    </submittedName>
</protein>
<feature type="compositionally biased region" description="Basic and acidic residues" evidence="8">
    <location>
        <begin position="1166"/>
        <end position="1177"/>
    </location>
</feature>
<feature type="region of interest" description="Disordered" evidence="8">
    <location>
        <begin position="883"/>
        <end position="911"/>
    </location>
</feature>
<feature type="compositionally biased region" description="Low complexity" evidence="8">
    <location>
        <begin position="1236"/>
        <end position="1246"/>
    </location>
</feature>
<evidence type="ECO:0000256" key="5">
    <source>
        <dbReference type="ARBA" id="ARBA00022737"/>
    </source>
</evidence>
<feature type="region of interest" description="Disordered" evidence="8">
    <location>
        <begin position="1273"/>
        <end position="1354"/>
    </location>
</feature>
<dbReference type="Gene3D" id="2.60.120.200">
    <property type="match status" value="1"/>
</dbReference>
<dbReference type="PANTHER" id="PTHR24023:SF1082">
    <property type="entry name" value="COLLAGEN TRIPLE HELIX REPEAT"/>
    <property type="match status" value="1"/>
</dbReference>
<feature type="compositionally biased region" description="Pro residues" evidence="8">
    <location>
        <begin position="1179"/>
        <end position="1191"/>
    </location>
</feature>
<feature type="compositionally biased region" description="Pro residues" evidence="8">
    <location>
        <begin position="1154"/>
        <end position="1165"/>
    </location>
</feature>
<feature type="compositionally biased region" description="Low complexity" evidence="8">
    <location>
        <begin position="956"/>
        <end position="971"/>
    </location>
</feature>
<dbReference type="GO" id="GO:0005615">
    <property type="term" value="C:extracellular space"/>
    <property type="evidence" value="ECO:0007669"/>
    <property type="project" value="TreeGrafter"/>
</dbReference>
<feature type="compositionally biased region" description="Basic and acidic residues" evidence="8">
    <location>
        <begin position="973"/>
        <end position="982"/>
    </location>
</feature>
<feature type="compositionally biased region" description="Pro residues" evidence="8">
    <location>
        <begin position="537"/>
        <end position="550"/>
    </location>
</feature>
<keyword evidence="4" id="KW-0732">Signal</keyword>
<dbReference type="InterPro" id="IPR048287">
    <property type="entry name" value="TSPN-like_N"/>
</dbReference>
<comment type="subcellular location">
    <subcellularLocation>
        <location evidence="1">Secreted</location>
        <location evidence="1">Extracellular space</location>
        <location evidence="1">Extracellular matrix</location>
    </subcellularLocation>
</comment>
<evidence type="ECO:0000256" key="7">
    <source>
        <dbReference type="ARBA" id="ARBA00023180"/>
    </source>
</evidence>
<dbReference type="Pfam" id="PF01410">
    <property type="entry name" value="COLFI"/>
    <property type="match status" value="2"/>
</dbReference>
<dbReference type="SMART" id="SM00038">
    <property type="entry name" value="COLFI"/>
    <property type="match status" value="1"/>
</dbReference>
<feature type="compositionally biased region" description="Pro residues" evidence="8">
    <location>
        <begin position="1221"/>
        <end position="1233"/>
    </location>
</feature>
<feature type="compositionally biased region" description="Gly residues" evidence="8">
    <location>
        <begin position="758"/>
        <end position="767"/>
    </location>
</feature>
<feature type="region of interest" description="Disordered" evidence="8">
    <location>
        <begin position="374"/>
        <end position="393"/>
    </location>
</feature>
<keyword evidence="5" id="KW-0677">Repeat</keyword>
<feature type="compositionally biased region" description="Polar residues" evidence="8">
    <location>
        <begin position="374"/>
        <end position="389"/>
    </location>
</feature>
<feature type="compositionally biased region" description="Gly residues" evidence="8">
    <location>
        <begin position="1005"/>
        <end position="1014"/>
    </location>
</feature>
<dbReference type="Gene3D" id="2.60.120.1000">
    <property type="match status" value="2"/>
</dbReference>
<dbReference type="InterPro" id="IPR008160">
    <property type="entry name" value="Collagen"/>
</dbReference>
<evidence type="ECO:0000256" key="2">
    <source>
        <dbReference type="ARBA" id="ARBA00022525"/>
    </source>
</evidence>
<proteinExistence type="predicted"/>
<dbReference type="SUPFAM" id="SSF49899">
    <property type="entry name" value="Concanavalin A-like lectins/glucanases"/>
    <property type="match status" value="1"/>
</dbReference>
<dbReference type="GO" id="GO:0031012">
    <property type="term" value="C:extracellular matrix"/>
    <property type="evidence" value="ECO:0007669"/>
    <property type="project" value="TreeGrafter"/>
</dbReference>
<evidence type="ECO:0000256" key="8">
    <source>
        <dbReference type="SAM" id="MobiDB-lite"/>
    </source>
</evidence>
<sequence length="1702" mass="179179">MHTNAFRSSTDKEWTRFRGSNCLLDGKQSGSEIQRTQFFGLESENESLMGELTELTENKWNLILLLSVCSAVLSGEEEYLAQGVDILYRLGLTAQSADNLYGRTSLPLTTYTTVPSPVNLPVFAYGVLLDSNSLYEAPAGSLFPSEIGEEFSVVVSLSSWRANNAFIFSVKDGRDKLRFGIQLLPRRVVVYTAEKAPIYFTYNWQDGRQHSFAVGVRARSVSFYADCGAVQQREQTLGRTQTLRDSGGLFTLGRMNSKAAPFNGRVCQLDIYPSAQAAAHYCNYLKTQCRLADTYRLPLPHSVLDIEANDPPANPLTKSQVVVAATHRTPIKVTAGLKLYPDSLVTQYSTLSPSVQPHLGDQSHISTLDPLAHSTISSRQPDSPTSTTLGGRAVQDLAYSTTISTTKNVLEKGINPQGGDDHSENSTEEENSSGTLQTPNATPDLISPIRQSQVKEGLRNNSITSSRDSRFMPHQTHLRANGTTLYRENQVDMSEHHDLDGSYDDVDMGGYDYGYEEPDFLYDYEDGFQGPKGEPGPLGPPGPPGLPGPPGKRGSRMQPAAAWRYKLHFHCDLETTLNATAKAVMMQCCDHATGPEGIFKQNKTHFTKWIRVHPVHMEIQESLDHLAPRKETLFYAVIEFVHSHPKLFYAPLGVNQNYRNMMLKIQGGNTCLEQGDRGPPGLIGPDGFPGLPGIPGPPGEPGAAGYPGRQKWRILQVESITGNGCSDVLKLNVDVLTPQGVVGDAGERGPSGPDGNEGPVGGTGISGFPGLRGDPGLEGLRGLPGMVGPQGDEGPLGPPGSAGPTGRPGRKGYIGEPGPDGLEGEKGDMGNVGKIGPQGPLGLIGIAGVIGVPGEKGDRGPAGPTGPVGEIGPRGYPGLPGSPGDIGIQGPPGPQGQRGTPGIPGPKGRRNSLERCWFPDCHSFSGIQSCSNANASVKTQRETNYRTKQRGGKIRQGPQGPDGPLGEPGPDGTKGERGDTGQKGEPGFIGKPGIPGSTGERGPHGEPGGPGLEGEPGAIGEPGLKGDAGPPGAEGEQGQEGMRGPPGPPGEDGPQGKDGPKGEPGERGPVGEPGDKGIEGDPGPPGPPGEPGKQGFRGPEGKLGPPGNRGRHGKKGEHGPPGLVGEVGARGDIGQPGEPGLKGARGTRGTPGHPGKPGPIGPPGPKGEKGYPGEDNKTPGPPGPLGEPGPPGERGERGEPGDEGYQGHIGTIGSRGAVGPQGPPGSPGFPGEPGPKGEIGPPGLIGLPGLMGINGYPGSDGPPGFPGLQGLPGEKGRQGQRGLVGQEGFVGRPGKRGEVGLPGPPGERGPFGQKGEPGLPGDRGTSGIKGMEGAMGDQGRTGDQGPKGQPGEPGDVGIVGLHGFPGPAGPNGDLGFRGFPGPKGPMGTLGPPGAPGPTSFQNTEMSLPDQNTEILKTLHYLSGVIESIKKPLGTRENPARVCKDLLDCHYKLKDGWFWVDPNLGCTSDAFKVFCNFTAGGQTCLHPVSSNKMVFGVGKVQMKFLHLLSTEASHSITLHCLNDPPYGTTDSFGSARSTVQENTTLQFRGWNKQMFEKDSLLEPHVLQDECKIQDGSWHQSRFFFHTQDSRQLPIVDVQEFPPSQPNTQCCFCCQRFPSGVRCSSDPPTPGGVNEHAPTGTHLHVLLLCVKKHKEDSGCSGIRNKTAFLTLSHFDEMALLSGEEAGSQRQKDEHHTEVSPHHLH</sequence>
<feature type="region of interest" description="Disordered" evidence="8">
    <location>
        <begin position="408"/>
        <end position="444"/>
    </location>
</feature>
<keyword evidence="6 10" id="KW-0176">Collagen</keyword>
<dbReference type="FunFam" id="2.60.120.200:FF:000085">
    <property type="entry name" value="collagen alpha-1(XXVII) chain isoform X1"/>
    <property type="match status" value="1"/>
</dbReference>
<dbReference type="Proteomes" id="UP000298787">
    <property type="component" value="Chromosome 8"/>
</dbReference>
<evidence type="ECO:0000313" key="11">
    <source>
        <dbReference type="Proteomes" id="UP000298787"/>
    </source>
</evidence>
<evidence type="ECO:0000256" key="6">
    <source>
        <dbReference type="ARBA" id="ARBA00023119"/>
    </source>
</evidence>
<evidence type="ECO:0000256" key="3">
    <source>
        <dbReference type="ARBA" id="ARBA00022530"/>
    </source>
</evidence>
<dbReference type="EMBL" id="CM014085">
    <property type="protein sequence ID" value="TKS74238.1"/>
    <property type="molecule type" value="Genomic_DNA"/>
</dbReference>
<keyword evidence="7" id="KW-0325">Glycoprotein</keyword>
<gene>
    <name evidence="10" type="ORF">D9C73_008319</name>
</gene>
<feature type="region of interest" description="Disordered" evidence="8">
    <location>
        <begin position="933"/>
        <end position="1246"/>
    </location>
</feature>
<feature type="compositionally biased region" description="Basic and acidic residues" evidence="8">
    <location>
        <begin position="1687"/>
        <end position="1702"/>
    </location>
</feature>
<organism evidence="10 11">
    <name type="scientific">Collichthys lucidus</name>
    <name type="common">Big head croaker</name>
    <name type="synonym">Sciaena lucida</name>
    <dbReference type="NCBI Taxonomy" id="240159"/>
    <lineage>
        <taxon>Eukaryota</taxon>
        <taxon>Metazoa</taxon>
        <taxon>Chordata</taxon>
        <taxon>Craniata</taxon>
        <taxon>Vertebrata</taxon>
        <taxon>Euteleostomi</taxon>
        <taxon>Actinopterygii</taxon>
        <taxon>Neopterygii</taxon>
        <taxon>Teleostei</taxon>
        <taxon>Neoteleostei</taxon>
        <taxon>Acanthomorphata</taxon>
        <taxon>Eupercaria</taxon>
        <taxon>Sciaenidae</taxon>
        <taxon>Collichthys</taxon>
    </lineage>
</organism>
<feature type="compositionally biased region" description="Low complexity" evidence="8">
    <location>
        <begin position="883"/>
        <end position="901"/>
    </location>
</feature>
<feature type="region of interest" description="Disordered" evidence="8">
    <location>
        <begin position="524"/>
        <end position="557"/>
    </location>
</feature>
<keyword evidence="11" id="KW-1185">Reference proteome</keyword>
<dbReference type="PANTHER" id="PTHR24023">
    <property type="entry name" value="COLLAGEN ALPHA"/>
    <property type="match status" value="1"/>
</dbReference>
<dbReference type="STRING" id="240159.A0A4U5UJ23"/>
<dbReference type="GO" id="GO:0005201">
    <property type="term" value="F:extracellular matrix structural constituent"/>
    <property type="evidence" value="ECO:0007669"/>
    <property type="project" value="InterPro"/>
</dbReference>
<name>A0A4U5UJ23_COLLU</name>
<dbReference type="Pfam" id="PF01391">
    <property type="entry name" value="Collagen"/>
    <property type="match status" value="6"/>
</dbReference>
<evidence type="ECO:0000256" key="1">
    <source>
        <dbReference type="ARBA" id="ARBA00004498"/>
    </source>
</evidence>
<evidence type="ECO:0000313" key="10">
    <source>
        <dbReference type="EMBL" id="TKS74238.1"/>
    </source>
</evidence>
<feature type="compositionally biased region" description="Low complexity" evidence="8">
    <location>
        <begin position="1015"/>
        <end position="1043"/>
    </location>
</feature>